<proteinExistence type="predicted"/>
<evidence type="ECO:0000313" key="3">
    <source>
        <dbReference type="Proteomes" id="UP000224006"/>
    </source>
</evidence>
<evidence type="ECO:0000313" key="2">
    <source>
        <dbReference type="EMBL" id="PFH34492.1"/>
    </source>
</evidence>
<comment type="caution">
    <text evidence="2">The sequence shown here is derived from an EMBL/GenBank/DDBJ whole genome shotgun (WGS) entry which is preliminary data.</text>
</comment>
<reference evidence="2 3" key="1">
    <citation type="submission" date="2017-09" db="EMBL/GenBank/DDBJ databases">
        <title>Genome sequencing of Besnoitia besnoiti strain Bb-Ger1.</title>
        <authorList>
            <person name="Schares G."/>
            <person name="Venepally P."/>
            <person name="Lorenzi H.A."/>
        </authorList>
    </citation>
    <scope>NUCLEOTIDE SEQUENCE [LARGE SCALE GENOMIC DNA]</scope>
    <source>
        <strain evidence="2 3">Bb-Ger1</strain>
    </source>
</reference>
<dbReference type="VEuPathDB" id="ToxoDB:BESB_065240"/>
<dbReference type="Proteomes" id="UP000224006">
    <property type="component" value="Chromosome VI"/>
</dbReference>
<dbReference type="EMBL" id="NWUJ01000006">
    <property type="protein sequence ID" value="PFH34492.1"/>
    <property type="molecule type" value="Genomic_DNA"/>
</dbReference>
<sequence>MMRPKANSLAQGEIGAPPASSICSADLADGESDPEALHPLLWNSRLRRGQGGRRYIIGSLNASAPRGDFRVVVPALWSTWETRFWDWWRRLRRRPRAALGQEASKLCEVLQNAEAVATGPPAGISHRDGFFPRLLMTALWDSLQPQDPPMQEVFEAA</sequence>
<evidence type="ECO:0000256" key="1">
    <source>
        <dbReference type="SAM" id="MobiDB-lite"/>
    </source>
</evidence>
<dbReference type="AlphaFoldDB" id="A0A2A9MGH5"/>
<keyword evidence="3" id="KW-1185">Reference proteome</keyword>
<accession>A0A2A9MGH5</accession>
<name>A0A2A9MGH5_BESBE</name>
<dbReference type="KEGG" id="bbes:BESB_065240"/>
<gene>
    <name evidence="2" type="ORF">BESB_065240</name>
</gene>
<organism evidence="2 3">
    <name type="scientific">Besnoitia besnoiti</name>
    <name type="common">Apicomplexan protozoan</name>
    <dbReference type="NCBI Taxonomy" id="94643"/>
    <lineage>
        <taxon>Eukaryota</taxon>
        <taxon>Sar</taxon>
        <taxon>Alveolata</taxon>
        <taxon>Apicomplexa</taxon>
        <taxon>Conoidasida</taxon>
        <taxon>Coccidia</taxon>
        <taxon>Eucoccidiorida</taxon>
        <taxon>Eimeriorina</taxon>
        <taxon>Sarcocystidae</taxon>
        <taxon>Besnoitia</taxon>
    </lineage>
</organism>
<feature type="region of interest" description="Disordered" evidence="1">
    <location>
        <begin position="1"/>
        <end position="30"/>
    </location>
</feature>
<dbReference type="RefSeq" id="XP_029218501.1">
    <property type="nucleotide sequence ID" value="XM_029364918.1"/>
</dbReference>
<dbReference type="GeneID" id="40311451"/>
<protein>
    <submittedName>
        <fullName evidence="2">Uncharacterized protein</fullName>
    </submittedName>
</protein>